<comment type="caution">
    <text evidence="8">Lacks conserved residue(s) required for the propagation of feature annotation.</text>
</comment>
<evidence type="ECO:0000256" key="3">
    <source>
        <dbReference type="ARBA" id="ARBA00022705"/>
    </source>
</evidence>
<dbReference type="HAMAP" id="MF_00377">
    <property type="entry name" value="DnaA_bact"/>
    <property type="match status" value="1"/>
</dbReference>
<comment type="function">
    <text evidence="8 10">Plays an essential role in the initiation and regulation of chromosomal replication. ATP-DnaA binds to the origin of replication (oriC) to initiate formation of the DNA replication initiation complex once per cell cycle. Binds the DnaA box (a 9 base pair repeat at the origin) and separates the double-stranded (ds)DNA. Forms a right-handed helical filament on oriC DNA; dsDNA binds to the exterior of the filament while single-stranded (ss)DNA is stabiized in the filament's interior. The ATP-DnaA-oriC complex binds and stabilizes one strand of the AT-rich DNA unwinding element (DUE), permitting loading of DNA polymerase. After initiation quickly degrades to an ADP-DnaA complex that is not apt for DNA replication. Binds acidic phospholipids.</text>
</comment>
<evidence type="ECO:0000259" key="13">
    <source>
        <dbReference type="SMART" id="SM00382"/>
    </source>
</evidence>
<evidence type="ECO:0000256" key="12">
    <source>
        <dbReference type="SAM" id="MobiDB-lite"/>
    </source>
</evidence>
<evidence type="ECO:0000313" key="16">
    <source>
        <dbReference type="Proteomes" id="UP000218831"/>
    </source>
</evidence>
<keyword evidence="3 8" id="KW-0235">DNA replication</keyword>
<dbReference type="CDD" id="cd00009">
    <property type="entry name" value="AAA"/>
    <property type="match status" value="1"/>
</dbReference>
<feature type="region of interest" description="Domain I, interacts with DnaA modulators" evidence="8">
    <location>
        <begin position="1"/>
        <end position="91"/>
    </location>
</feature>
<dbReference type="InterPro" id="IPR020591">
    <property type="entry name" value="Chromosome_initiator_DnaA-like"/>
</dbReference>
<dbReference type="Gene3D" id="1.10.1750.10">
    <property type="match status" value="1"/>
</dbReference>
<dbReference type="InterPro" id="IPR027417">
    <property type="entry name" value="P-loop_NTPase"/>
</dbReference>
<sequence length="484" mass="55638">MSNISSEAAWEQCLEIIKDNISYQKFKSWFQPIEPVKLEENTLTIQVPSQFWYEWLEEHYYGMLRSTLAKVLGDDGKLEYSVVLEKSDDNNTDNRSVRLPQRPMPPENNQGQEMKGYSEYSPGKIENPFVIPGIQKTKIDSNLNSSYVFDRYIEGDCNRLARSAAMAIGENPGSSSFNPFFIYGGTGLGKTHLIQSIGNKVKQEHGNELAVLYISSESFTNEFVQAIRNNRASEFTMFYRQIDVLIVDDIQFFSGKEKTQEEFFHIFNALHQDGKQIILSSDRAPREIPDIEERLISRFSWGLSADLQIPEYETRYAILERKASDNGIELSHQVLEFIAHNFKSNVRDLEGAIIKLLAFASLQHVDEIEPQMAKRVLKDMIQESQTTVSIEQIQDYVCDYFGIDTNKVREKTRKQEIVEARQIAMYLSKQFTDSSLKTIGLHFGGRDHSTVIHAISTVEERMQTTAKHKRIVEELHQKIEVSTL</sequence>
<dbReference type="InterPro" id="IPR013317">
    <property type="entry name" value="DnaA_dom"/>
</dbReference>
<comment type="subunit">
    <text evidence="8">Oligomerizes as a right-handed, spiral filament on DNA at oriC.</text>
</comment>
<dbReference type="InterPro" id="IPR010921">
    <property type="entry name" value="Trp_repressor/repl_initiator"/>
</dbReference>
<evidence type="ECO:0000313" key="15">
    <source>
        <dbReference type="EMBL" id="PAU94092.1"/>
    </source>
</evidence>
<feature type="region of interest" description="Domain IV, binds dsDNA" evidence="8">
    <location>
        <begin position="361"/>
        <end position="484"/>
    </location>
</feature>
<evidence type="ECO:0000256" key="1">
    <source>
        <dbReference type="ARBA" id="ARBA00006583"/>
    </source>
</evidence>
<dbReference type="GO" id="GO:0008289">
    <property type="term" value="F:lipid binding"/>
    <property type="evidence" value="ECO:0007669"/>
    <property type="project" value="UniProtKB-KW"/>
</dbReference>
<feature type="region of interest" description="Disordered" evidence="12">
    <location>
        <begin position="89"/>
        <end position="115"/>
    </location>
</feature>
<evidence type="ECO:0000256" key="9">
    <source>
        <dbReference type="NCBIfam" id="TIGR00362"/>
    </source>
</evidence>
<comment type="subcellular location">
    <subcellularLocation>
        <location evidence="8">Cytoplasm</location>
    </subcellularLocation>
</comment>
<evidence type="ECO:0000256" key="10">
    <source>
        <dbReference type="RuleBase" id="RU000577"/>
    </source>
</evidence>
<dbReference type="InterPro" id="IPR024633">
    <property type="entry name" value="DnaA_N_dom"/>
</dbReference>
<evidence type="ECO:0000256" key="5">
    <source>
        <dbReference type="ARBA" id="ARBA00022840"/>
    </source>
</evidence>
<keyword evidence="4 8" id="KW-0547">Nucleotide-binding</keyword>
<dbReference type="InterPro" id="IPR001957">
    <property type="entry name" value="Chromosome_initiator_DnaA"/>
</dbReference>
<name>A0A2A2GBA2_9BACT</name>
<dbReference type="Proteomes" id="UP000218831">
    <property type="component" value="Unassembled WGS sequence"/>
</dbReference>
<dbReference type="Gene3D" id="1.10.8.60">
    <property type="match status" value="1"/>
</dbReference>
<evidence type="ECO:0000256" key="4">
    <source>
        <dbReference type="ARBA" id="ARBA00022741"/>
    </source>
</evidence>
<feature type="binding site" evidence="8">
    <location>
        <position position="189"/>
    </location>
    <ligand>
        <name>ATP</name>
        <dbReference type="ChEBI" id="CHEBI:30616"/>
    </ligand>
</feature>
<dbReference type="InterPro" id="IPR018312">
    <property type="entry name" value="Chromosome_initiator_DnaA_CS"/>
</dbReference>
<comment type="similarity">
    <text evidence="1 8 11">Belongs to the DnaA family.</text>
</comment>
<evidence type="ECO:0000256" key="7">
    <source>
        <dbReference type="ARBA" id="ARBA00023125"/>
    </source>
</evidence>
<accession>A0A2A2GBA2</accession>
<dbReference type="RefSeq" id="WP_095606223.1">
    <property type="nucleotide sequence ID" value="NZ_NSKE01000005.1"/>
</dbReference>
<dbReference type="InterPro" id="IPR038454">
    <property type="entry name" value="DnaA_N_sf"/>
</dbReference>
<dbReference type="GO" id="GO:0003688">
    <property type="term" value="F:DNA replication origin binding"/>
    <property type="evidence" value="ECO:0007669"/>
    <property type="project" value="UniProtKB-UniRule"/>
</dbReference>
<protein>
    <recommendedName>
        <fullName evidence="8 9">Chromosomal replication initiator protein DnaA</fullName>
    </recommendedName>
</protein>
<dbReference type="NCBIfam" id="TIGR00362">
    <property type="entry name" value="DnaA"/>
    <property type="match status" value="1"/>
</dbReference>
<dbReference type="GO" id="GO:0006275">
    <property type="term" value="P:regulation of DNA replication"/>
    <property type="evidence" value="ECO:0007669"/>
    <property type="project" value="UniProtKB-UniRule"/>
</dbReference>
<dbReference type="PANTHER" id="PTHR30050:SF2">
    <property type="entry name" value="CHROMOSOMAL REPLICATION INITIATOR PROTEIN DNAA"/>
    <property type="match status" value="1"/>
</dbReference>
<dbReference type="AlphaFoldDB" id="A0A2A2GBA2"/>
<reference evidence="15 16" key="1">
    <citation type="submission" date="2017-08" db="EMBL/GenBank/DDBJ databases">
        <title>Aliifodinibius alkalisoli sp. nov., isolated from saline alkaline soil.</title>
        <authorList>
            <person name="Liu D."/>
            <person name="Zhang G."/>
        </authorList>
    </citation>
    <scope>NUCLEOTIDE SEQUENCE [LARGE SCALE GENOMIC DNA]</scope>
    <source>
        <strain evidence="15 16">WN023</strain>
    </source>
</reference>
<evidence type="ECO:0000256" key="6">
    <source>
        <dbReference type="ARBA" id="ARBA00023121"/>
    </source>
</evidence>
<dbReference type="Pfam" id="PF00308">
    <property type="entry name" value="Bac_DnaA"/>
    <property type="match status" value="1"/>
</dbReference>
<evidence type="ECO:0000256" key="11">
    <source>
        <dbReference type="RuleBase" id="RU004227"/>
    </source>
</evidence>
<dbReference type="OrthoDB" id="9807019at2"/>
<dbReference type="CDD" id="cd06571">
    <property type="entry name" value="Bac_DnaA_C"/>
    <property type="match status" value="1"/>
</dbReference>
<dbReference type="Gene3D" id="3.40.50.300">
    <property type="entry name" value="P-loop containing nucleotide triphosphate hydrolases"/>
    <property type="match status" value="1"/>
</dbReference>
<dbReference type="Pfam" id="PF08299">
    <property type="entry name" value="Bac_DnaA_C"/>
    <property type="match status" value="1"/>
</dbReference>
<dbReference type="InterPro" id="IPR003593">
    <property type="entry name" value="AAA+_ATPase"/>
</dbReference>
<feature type="binding site" evidence="8">
    <location>
        <position position="191"/>
    </location>
    <ligand>
        <name>ATP</name>
        <dbReference type="ChEBI" id="CHEBI:30616"/>
    </ligand>
</feature>
<dbReference type="GO" id="GO:0006270">
    <property type="term" value="P:DNA replication initiation"/>
    <property type="evidence" value="ECO:0007669"/>
    <property type="project" value="UniProtKB-UniRule"/>
</dbReference>
<comment type="caution">
    <text evidence="15">The sequence shown here is derived from an EMBL/GenBank/DDBJ whole genome shotgun (WGS) entry which is preliminary data.</text>
</comment>
<comment type="domain">
    <text evidence="8">Domain I is involved in oligomerization and binding regulators, domain II is flexibile and of varying length in different bacteria, domain III forms the AAA+ region, while domain IV binds dsDNA.</text>
</comment>
<feature type="binding site" evidence="8">
    <location>
        <position position="190"/>
    </location>
    <ligand>
        <name>ATP</name>
        <dbReference type="ChEBI" id="CHEBI:30616"/>
    </ligand>
</feature>
<keyword evidence="7 8" id="KW-0238">DNA-binding</keyword>
<dbReference type="PANTHER" id="PTHR30050">
    <property type="entry name" value="CHROMOSOMAL REPLICATION INITIATOR PROTEIN DNAA"/>
    <property type="match status" value="1"/>
</dbReference>
<organism evidence="15 16">
    <name type="scientific">Fodinibius salipaludis</name>
    <dbReference type="NCBI Taxonomy" id="2032627"/>
    <lineage>
        <taxon>Bacteria</taxon>
        <taxon>Pseudomonadati</taxon>
        <taxon>Balneolota</taxon>
        <taxon>Balneolia</taxon>
        <taxon>Balneolales</taxon>
        <taxon>Balneolaceae</taxon>
        <taxon>Fodinibius</taxon>
    </lineage>
</organism>
<feature type="domain" description="AAA+ ATPase" evidence="13">
    <location>
        <begin position="176"/>
        <end position="307"/>
    </location>
</feature>
<feature type="domain" description="Chromosomal replication initiator DnaA C-terminal" evidence="14">
    <location>
        <begin position="389"/>
        <end position="458"/>
    </location>
</feature>
<evidence type="ECO:0000259" key="14">
    <source>
        <dbReference type="SMART" id="SM00760"/>
    </source>
</evidence>
<keyword evidence="16" id="KW-1185">Reference proteome</keyword>
<dbReference type="GO" id="GO:0005737">
    <property type="term" value="C:cytoplasm"/>
    <property type="evidence" value="ECO:0007669"/>
    <property type="project" value="UniProtKB-SubCell"/>
</dbReference>
<evidence type="ECO:0000256" key="2">
    <source>
        <dbReference type="ARBA" id="ARBA00022490"/>
    </source>
</evidence>
<dbReference type="SUPFAM" id="SSF52540">
    <property type="entry name" value="P-loop containing nucleoside triphosphate hydrolases"/>
    <property type="match status" value="1"/>
</dbReference>
<dbReference type="SUPFAM" id="SSF48295">
    <property type="entry name" value="TrpR-like"/>
    <property type="match status" value="1"/>
</dbReference>
<dbReference type="Pfam" id="PF11638">
    <property type="entry name" value="DnaA_N"/>
    <property type="match status" value="1"/>
</dbReference>
<dbReference type="EMBL" id="NSKE01000005">
    <property type="protein sequence ID" value="PAU94092.1"/>
    <property type="molecule type" value="Genomic_DNA"/>
</dbReference>
<feature type="binding site" evidence="8">
    <location>
        <position position="187"/>
    </location>
    <ligand>
        <name>ATP</name>
        <dbReference type="ChEBI" id="CHEBI:30616"/>
    </ligand>
</feature>
<dbReference type="GO" id="GO:0005524">
    <property type="term" value="F:ATP binding"/>
    <property type="evidence" value="ECO:0007669"/>
    <property type="project" value="UniProtKB-UniRule"/>
</dbReference>
<dbReference type="PROSITE" id="PS01008">
    <property type="entry name" value="DNAA"/>
    <property type="match status" value="1"/>
</dbReference>
<keyword evidence="6 8" id="KW-0446">Lipid-binding</keyword>
<dbReference type="Gene3D" id="3.30.300.180">
    <property type="match status" value="1"/>
</dbReference>
<dbReference type="PRINTS" id="PR00051">
    <property type="entry name" value="DNAA"/>
</dbReference>
<proteinExistence type="inferred from homology"/>
<dbReference type="GO" id="GO:0005886">
    <property type="term" value="C:plasma membrane"/>
    <property type="evidence" value="ECO:0007669"/>
    <property type="project" value="TreeGrafter"/>
</dbReference>
<keyword evidence="5 8" id="KW-0067">ATP-binding</keyword>
<dbReference type="SMART" id="SM00760">
    <property type="entry name" value="Bac_DnaA_C"/>
    <property type="match status" value="1"/>
</dbReference>
<dbReference type="InterPro" id="IPR013159">
    <property type="entry name" value="DnaA_C"/>
</dbReference>
<gene>
    <name evidence="8" type="primary">dnaA</name>
    <name evidence="15" type="ORF">CK503_07715</name>
</gene>
<keyword evidence="2 8" id="KW-0963">Cytoplasm</keyword>
<dbReference type="FunFam" id="3.40.50.300:FF:000668">
    <property type="entry name" value="Chromosomal replication initiator protein DnaA"/>
    <property type="match status" value="1"/>
</dbReference>
<dbReference type="SMART" id="SM00382">
    <property type="entry name" value="AAA"/>
    <property type="match status" value="1"/>
</dbReference>
<evidence type="ECO:0000256" key="8">
    <source>
        <dbReference type="HAMAP-Rule" id="MF_00377"/>
    </source>
</evidence>